<accession>A0ABS8TE68</accession>
<dbReference type="Proteomes" id="UP000823775">
    <property type="component" value="Unassembled WGS sequence"/>
</dbReference>
<protein>
    <submittedName>
        <fullName evidence="1">Protein REVEILLE 6</fullName>
    </submittedName>
</protein>
<organism evidence="1 2">
    <name type="scientific">Datura stramonium</name>
    <name type="common">Jimsonweed</name>
    <name type="synonym">Common thornapple</name>
    <dbReference type="NCBI Taxonomy" id="4076"/>
    <lineage>
        <taxon>Eukaryota</taxon>
        <taxon>Viridiplantae</taxon>
        <taxon>Streptophyta</taxon>
        <taxon>Embryophyta</taxon>
        <taxon>Tracheophyta</taxon>
        <taxon>Spermatophyta</taxon>
        <taxon>Magnoliopsida</taxon>
        <taxon>eudicotyledons</taxon>
        <taxon>Gunneridae</taxon>
        <taxon>Pentapetalae</taxon>
        <taxon>asterids</taxon>
        <taxon>lamiids</taxon>
        <taxon>Solanales</taxon>
        <taxon>Solanaceae</taxon>
        <taxon>Solanoideae</taxon>
        <taxon>Datureae</taxon>
        <taxon>Datura</taxon>
    </lineage>
</organism>
<proteinExistence type="predicted"/>
<dbReference type="EMBL" id="JACEIK010001444">
    <property type="protein sequence ID" value="MCD7469423.1"/>
    <property type="molecule type" value="Genomic_DNA"/>
</dbReference>
<evidence type="ECO:0000313" key="1">
    <source>
        <dbReference type="EMBL" id="MCD7469423.1"/>
    </source>
</evidence>
<comment type="caution">
    <text evidence="1">The sequence shown here is derived from an EMBL/GenBank/DDBJ whole genome shotgun (WGS) entry which is preliminary data.</text>
</comment>
<sequence length="93" mass="10726">MVKSSIRVLPDFVQVYYFIGSIFDPAINGHLQKLKKMDRIDVETVLLLMRNLSVNLTSPDFEHHRRLLCSYEIDKERDSSANKSNSNQLESAV</sequence>
<dbReference type="Pfam" id="PF24904">
    <property type="entry name" value="RVE6"/>
    <property type="match status" value="1"/>
</dbReference>
<name>A0ABS8TE68_DATST</name>
<reference evidence="1 2" key="1">
    <citation type="journal article" date="2021" name="BMC Genomics">
        <title>Datura genome reveals duplications of psychoactive alkaloid biosynthetic genes and high mutation rate following tissue culture.</title>
        <authorList>
            <person name="Rajewski A."/>
            <person name="Carter-House D."/>
            <person name="Stajich J."/>
            <person name="Litt A."/>
        </authorList>
    </citation>
    <scope>NUCLEOTIDE SEQUENCE [LARGE SCALE GENOMIC DNA]</scope>
    <source>
        <strain evidence="1">AR-01</strain>
    </source>
</reference>
<gene>
    <name evidence="1" type="primary">RVE6_1</name>
    <name evidence="1" type="ORF">HAX54_008470</name>
</gene>
<keyword evidence="2" id="KW-1185">Reference proteome</keyword>
<evidence type="ECO:0000313" key="2">
    <source>
        <dbReference type="Proteomes" id="UP000823775"/>
    </source>
</evidence>